<evidence type="ECO:0000313" key="3">
    <source>
        <dbReference type="EMBL" id="MPR35103.1"/>
    </source>
</evidence>
<reference evidence="3 4" key="1">
    <citation type="submission" date="2019-10" db="EMBL/GenBank/DDBJ databases">
        <title>Draft Genome Sequence of Cytophagaceae sp. SJW1-29.</title>
        <authorList>
            <person name="Choi A."/>
        </authorList>
    </citation>
    <scope>NUCLEOTIDE SEQUENCE [LARGE SCALE GENOMIC DNA]</scope>
    <source>
        <strain evidence="3 4">SJW1-29</strain>
    </source>
</reference>
<protein>
    <submittedName>
        <fullName evidence="3">Methyltransferase domain-containing protein</fullName>
    </submittedName>
</protein>
<comment type="caution">
    <text evidence="3">The sequence shown here is derived from an EMBL/GenBank/DDBJ whole genome shotgun (WGS) entry which is preliminary data.</text>
</comment>
<dbReference type="CDD" id="cd02440">
    <property type="entry name" value="AdoMet_MTases"/>
    <property type="match status" value="1"/>
</dbReference>
<evidence type="ECO:0000256" key="1">
    <source>
        <dbReference type="ARBA" id="ARBA00022679"/>
    </source>
</evidence>
<dbReference type="EMBL" id="WHLY01000002">
    <property type="protein sequence ID" value="MPR35103.1"/>
    <property type="molecule type" value="Genomic_DNA"/>
</dbReference>
<dbReference type="PANTHER" id="PTHR43861:SF3">
    <property type="entry name" value="PUTATIVE (AFU_ORTHOLOGUE AFUA_2G14390)-RELATED"/>
    <property type="match status" value="1"/>
</dbReference>
<evidence type="ECO:0000313" key="4">
    <source>
        <dbReference type="Proteomes" id="UP000479293"/>
    </source>
</evidence>
<dbReference type="GO" id="GO:0032259">
    <property type="term" value="P:methylation"/>
    <property type="evidence" value="ECO:0007669"/>
    <property type="project" value="UniProtKB-KW"/>
</dbReference>
<dbReference type="AlphaFoldDB" id="A0A7C9BIF0"/>
<dbReference type="PANTHER" id="PTHR43861">
    <property type="entry name" value="TRANS-ACONITATE 2-METHYLTRANSFERASE-RELATED"/>
    <property type="match status" value="1"/>
</dbReference>
<gene>
    <name evidence="3" type="ORF">GBK04_17540</name>
</gene>
<dbReference type="Proteomes" id="UP000479293">
    <property type="component" value="Unassembled WGS sequence"/>
</dbReference>
<evidence type="ECO:0000259" key="2">
    <source>
        <dbReference type="Pfam" id="PF13649"/>
    </source>
</evidence>
<dbReference type="Gene3D" id="2.20.25.110">
    <property type="entry name" value="S-adenosyl-L-methionine-dependent methyltransferases"/>
    <property type="match status" value="1"/>
</dbReference>
<dbReference type="RefSeq" id="WP_152761865.1">
    <property type="nucleotide sequence ID" value="NZ_WHLY01000002.1"/>
</dbReference>
<proteinExistence type="predicted"/>
<dbReference type="Gene3D" id="3.40.50.150">
    <property type="entry name" value="Vaccinia Virus protein VP39"/>
    <property type="match status" value="1"/>
</dbReference>
<dbReference type="SUPFAM" id="SSF53335">
    <property type="entry name" value="S-adenosyl-L-methionine-dependent methyltransferases"/>
    <property type="match status" value="1"/>
</dbReference>
<dbReference type="Pfam" id="PF13649">
    <property type="entry name" value="Methyltransf_25"/>
    <property type="match status" value="1"/>
</dbReference>
<dbReference type="InterPro" id="IPR041698">
    <property type="entry name" value="Methyltransf_25"/>
</dbReference>
<feature type="domain" description="Methyltransferase" evidence="2">
    <location>
        <begin position="44"/>
        <end position="139"/>
    </location>
</feature>
<sequence length="247" mass="28005">MAWYHTFFEGLPQVAWKQNQTEDYTDWEVDFLVDLLGLMPGSRVLDIMAGYGRHALPLAERGHVLTAVDISQEYCRELEQTARAQNLPVTVLEGDFVEMQLPAATYAGAYCLGNSFSFFSREVMQEFLQKIADQLPPGGRFIAHTQLLAESVLPDFQERSWMNLGDDMMYLAQNEYDALRGVILAELTYVWGNERVTRSVEQYVYTLAELKSLMQQAGLLVTEVFSSLDGESFALGDEQAYLLAVRQ</sequence>
<keyword evidence="1 3" id="KW-0808">Transferase</keyword>
<dbReference type="InterPro" id="IPR029063">
    <property type="entry name" value="SAM-dependent_MTases_sf"/>
</dbReference>
<organism evidence="3 4">
    <name type="scientific">Salmonirosea aquatica</name>
    <dbReference type="NCBI Taxonomy" id="2654236"/>
    <lineage>
        <taxon>Bacteria</taxon>
        <taxon>Pseudomonadati</taxon>
        <taxon>Bacteroidota</taxon>
        <taxon>Cytophagia</taxon>
        <taxon>Cytophagales</taxon>
        <taxon>Spirosomataceae</taxon>
        <taxon>Salmonirosea</taxon>
    </lineage>
</organism>
<name>A0A7C9BIF0_9BACT</name>
<dbReference type="GO" id="GO:0008168">
    <property type="term" value="F:methyltransferase activity"/>
    <property type="evidence" value="ECO:0007669"/>
    <property type="project" value="UniProtKB-KW"/>
</dbReference>
<keyword evidence="4" id="KW-1185">Reference proteome</keyword>
<accession>A0A7C9BIF0</accession>
<keyword evidence="3" id="KW-0489">Methyltransferase</keyword>